<dbReference type="GO" id="GO:0004540">
    <property type="term" value="F:RNA nuclease activity"/>
    <property type="evidence" value="ECO:0007669"/>
    <property type="project" value="InterPro"/>
</dbReference>
<dbReference type="Proteomes" id="UP001138802">
    <property type="component" value="Unassembled WGS sequence"/>
</dbReference>
<proteinExistence type="predicted"/>
<dbReference type="EMBL" id="NRSD01000016">
    <property type="protein sequence ID" value="MBK1645890.1"/>
    <property type="molecule type" value="Genomic_DNA"/>
</dbReference>
<dbReference type="InterPro" id="IPR025605">
    <property type="entry name" value="OST-HTH/LOTUS_dom"/>
</dbReference>
<dbReference type="Pfam" id="PF01936">
    <property type="entry name" value="NYN"/>
    <property type="match status" value="1"/>
</dbReference>
<feature type="region of interest" description="Disordered" evidence="1">
    <location>
        <begin position="240"/>
        <end position="269"/>
    </location>
</feature>
<sequence>MSNIALFIDFENVGYRRKLDLRRLIGDLQKRGSLSIKRAYADWGRFASQKRQMLECSVELTELPAHGQRGKNSSDIKLVVDAMEVALTKPHLDTFVIVSSDSDFTPLIGKLREHGKRVVVMGMKDDMSAFLRNHCDEVIYLDDAPLASGKAPSRRAFDAPIELFRQALARLSEQGIVLRGAQIKSMMRELKPAFDEKKLGFARFRAFAEAAAAKGGGLRVVDAGGGDFLVNGFNATIPRASTGQGEAASTSPLAEAPRSDVADRSPDVADQAAPLADLPAQVRSALGAGVRSLTELAKAVKAAHYANDASVSTLGLRGRIHQLVHEGQLAEMEMEGHRLVTLPDSAVA</sequence>
<evidence type="ECO:0000256" key="1">
    <source>
        <dbReference type="SAM" id="MobiDB-lite"/>
    </source>
</evidence>
<accession>A0A9X1BA97</accession>
<dbReference type="Gene3D" id="3.40.50.1010">
    <property type="entry name" value="5'-nuclease"/>
    <property type="match status" value="1"/>
</dbReference>
<dbReference type="CDD" id="cd11297">
    <property type="entry name" value="PIN_LabA-like_N_1"/>
    <property type="match status" value="1"/>
</dbReference>
<dbReference type="RefSeq" id="WP_200388697.1">
    <property type="nucleotide sequence ID" value="NZ_NRSD01000016.1"/>
</dbReference>
<reference evidence="3 4" key="1">
    <citation type="journal article" date="2020" name="Microorganisms">
        <title>Osmotic Adaptation and Compatible Solute Biosynthesis of Phototrophic Bacteria as Revealed from Genome Analyses.</title>
        <authorList>
            <person name="Imhoff J.F."/>
            <person name="Rahn T."/>
            <person name="Kunzel S."/>
            <person name="Keller A."/>
            <person name="Neulinger S.C."/>
        </authorList>
    </citation>
    <scope>NUCLEOTIDE SEQUENCE [LARGE SCALE GENOMIC DNA]</scope>
    <source>
        <strain evidence="3 4">DSM 21303</strain>
    </source>
</reference>
<feature type="domain" description="HTH OST-type" evidence="2">
    <location>
        <begin position="156"/>
        <end position="234"/>
    </location>
</feature>
<evidence type="ECO:0000313" key="4">
    <source>
        <dbReference type="Proteomes" id="UP001138802"/>
    </source>
</evidence>
<name>A0A9X1BA97_9GAMM</name>
<comment type="caution">
    <text evidence="3">The sequence shown here is derived from an EMBL/GenBank/DDBJ whole genome shotgun (WGS) entry which is preliminary data.</text>
</comment>
<feature type="compositionally biased region" description="Basic and acidic residues" evidence="1">
    <location>
        <begin position="257"/>
        <end position="267"/>
    </location>
</feature>
<feature type="compositionally biased region" description="Polar residues" evidence="1">
    <location>
        <begin position="240"/>
        <end position="252"/>
    </location>
</feature>
<dbReference type="PANTHER" id="PTHR35811">
    <property type="entry name" value="SLR1870 PROTEIN"/>
    <property type="match status" value="1"/>
</dbReference>
<dbReference type="PROSITE" id="PS51644">
    <property type="entry name" value="HTH_OST"/>
    <property type="match status" value="1"/>
</dbReference>
<dbReference type="InterPro" id="IPR021139">
    <property type="entry name" value="NYN"/>
</dbReference>
<gene>
    <name evidence="3" type="ORF">CKO25_14785</name>
</gene>
<protein>
    <recommendedName>
        <fullName evidence="2">HTH OST-type domain-containing protein</fullName>
    </recommendedName>
</protein>
<evidence type="ECO:0000259" key="2">
    <source>
        <dbReference type="PROSITE" id="PS51644"/>
    </source>
</evidence>
<organism evidence="3 4">
    <name type="scientific">Thiocapsa imhoffii</name>
    <dbReference type="NCBI Taxonomy" id="382777"/>
    <lineage>
        <taxon>Bacteria</taxon>
        <taxon>Pseudomonadati</taxon>
        <taxon>Pseudomonadota</taxon>
        <taxon>Gammaproteobacteria</taxon>
        <taxon>Chromatiales</taxon>
        <taxon>Chromatiaceae</taxon>
        <taxon>Thiocapsa</taxon>
    </lineage>
</organism>
<evidence type="ECO:0000313" key="3">
    <source>
        <dbReference type="EMBL" id="MBK1645890.1"/>
    </source>
</evidence>
<dbReference type="PANTHER" id="PTHR35811:SF1">
    <property type="entry name" value="HTH OST-TYPE DOMAIN-CONTAINING PROTEIN"/>
    <property type="match status" value="1"/>
</dbReference>
<dbReference type="AlphaFoldDB" id="A0A9X1BA97"/>
<keyword evidence="4" id="KW-1185">Reference proteome</keyword>